<dbReference type="Proteomes" id="UP000295264">
    <property type="component" value="Unassembled WGS sequence"/>
</dbReference>
<protein>
    <submittedName>
        <fullName evidence="1">Uncharacterized protein</fullName>
    </submittedName>
</protein>
<name>A0A484H3H0_SOUCH</name>
<organism evidence="1 2">
    <name type="scientific">Sousa chinensis</name>
    <name type="common">Indo-pacific humpbacked dolphin</name>
    <name type="synonym">Steno chinensis</name>
    <dbReference type="NCBI Taxonomy" id="103600"/>
    <lineage>
        <taxon>Eukaryota</taxon>
        <taxon>Metazoa</taxon>
        <taxon>Chordata</taxon>
        <taxon>Craniata</taxon>
        <taxon>Vertebrata</taxon>
        <taxon>Euteleostomi</taxon>
        <taxon>Mammalia</taxon>
        <taxon>Eutheria</taxon>
        <taxon>Laurasiatheria</taxon>
        <taxon>Artiodactyla</taxon>
        <taxon>Whippomorpha</taxon>
        <taxon>Cetacea</taxon>
        <taxon>Odontoceti</taxon>
        <taxon>Delphinidae</taxon>
        <taxon>Sousa</taxon>
    </lineage>
</organism>
<dbReference type="AlphaFoldDB" id="A0A484H3H0"/>
<accession>A0A484H3H0</accession>
<reference evidence="1 2" key="1">
    <citation type="journal article" date="2018" name="Genomics">
        <title>Molecular footprints of inshore aquatic adaptation in Indo-Pacific humpback dolphin (Sousa chinensis).</title>
        <authorList>
            <person name="Ming Y."/>
            <person name="Jian J."/>
            <person name="Yu F."/>
            <person name="Yu X."/>
            <person name="Wang J."/>
            <person name="Liu W."/>
        </authorList>
    </citation>
    <scope>NUCLEOTIDE SEQUENCE [LARGE SCALE GENOMIC DNA]</scope>
    <source>
        <strain evidence="1">MY-2018</strain>
        <tissue evidence="1">Skin</tissue>
    </source>
</reference>
<comment type="caution">
    <text evidence="1">The sequence shown here is derived from an EMBL/GenBank/DDBJ whole genome shotgun (WGS) entry which is preliminary data.</text>
</comment>
<sequence length="170" mass="19019">MLAFQDFMGSCRHSAPHITLTLREPCRLAAPAVWCLPSRTAWSPRLWARLALTFSTEPSQLTRALQCVIYLRVPQAFLGSLFAVDLKTPRSCRSALWIAVLASSPLSILKAKSSRGLHYHWHPESFCSLPPFLLILSQTVRKRMSSESAEPAESQVCLWRAGLNGQSWAL</sequence>
<dbReference type="EMBL" id="QWLN02000859">
    <property type="protein sequence ID" value="TEA41840.1"/>
    <property type="molecule type" value="Genomic_DNA"/>
</dbReference>
<evidence type="ECO:0000313" key="1">
    <source>
        <dbReference type="EMBL" id="TEA41840.1"/>
    </source>
</evidence>
<gene>
    <name evidence="1" type="ORF">DBR06_SOUSAS2410098</name>
</gene>
<keyword evidence="2" id="KW-1185">Reference proteome</keyword>
<evidence type="ECO:0000313" key="2">
    <source>
        <dbReference type="Proteomes" id="UP000295264"/>
    </source>
</evidence>
<proteinExistence type="predicted"/>